<feature type="transmembrane region" description="Helical" evidence="1">
    <location>
        <begin position="45"/>
        <end position="71"/>
    </location>
</feature>
<dbReference type="PANTHER" id="PTHR35152">
    <property type="entry name" value="DOMAIN SIGNALLING PROTEIN, PUTATIVE (AFU_ORTHOLOGUE AFUA_5G11310)-RELATED"/>
    <property type="match status" value="1"/>
</dbReference>
<feature type="transmembrane region" description="Helical" evidence="1">
    <location>
        <begin position="83"/>
        <end position="103"/>
    </location>
</feature>
<keyword evidence="4" id="KW-1185">Reference proteome</keyword>
<dbReference type="RefSeq" id="WP_083583477.1">
    <property type="nucleotide sequence ID" value="NZ_JAWKJJ010000001.1"/>
</dbReference>
<dbReference type="Proteomes" id="UP001275440">
    <property type="component" value="Unassembled WGS sequence"/>
</dbReference>
<proteinExistence type="predicted"/>
<keyword evidence="1" id="KW-1133">Transmembrane helix</keyword>
<dbReference type="PANTHER" id="PTHR35152:SF1">
    <property type="entry name" value="DOMAIN SIGNALLING PROTEIN, PUTATIVE (AFU_ORTHOLOGUE AFUA_5G11310)-RELATED"/>
    <property type="match status" value="1"/>
</dbReference>
<name>A0ABU3WV30_9NOCA</name>
<gene>
    <name evidence="3" type="ORF">F8M49_25110</name>
</gene>
<evidence type="ECO:0000313" key="3">
    <source>
        <dbReference type="EMBL" id="MDV2477851.1"/>
    </source>
</evidence>
<evidence type="ECO:0000259" key="2">
    <source>
        <dbReference type="PROSITE" id="PS50924"/>
    </source>
</evidence>
<feature type="transmembrane region" description="Helical" evidence="1">
    <location>
        <begin position="215"/>
        <end position="238"/>
    </location>
</feature>
<reference evidence="3 4" key="1">
    <citation type="submission" date="2019-10" db="EMBL/GenBank/DDBJ databases">
        <title>Draft Genome Assembly of Rhodococcus zopfii DSM44189.</title>
        <authorList>
            <person name="Sutton J.M."/>
            <person name="Akob D.M."/>
            <person name="Bushman T.J."/>
        </authorList>
    </citation>
    <scope>NUCLEOTIDE SEQUENCE [LARGE SCALE GENOMIC DNA]</scope>
    <source>
        <strain evidence="3 4">DSM 44189</strain>
    </source>
</reference>
<sequence length="268" mass="27996">MDADVQLFSMGSWVVALAFATSSIGLLVGLVSARKARFAATERQGLYWLLLAAATAGGVGIWLALLLAVAGFGVADSVVRHDLVTIAFSLAVSLVSSFVAMVVAISRDRHSPGRLFVGGVLFGAGICVVFLSLIWSVRLQGTSSFDTPFVLATAAVSLVVAFSFLWLVEVADRPLLRICGSVVTGAAVLGVYFLGMASVDVTPDTTMAMPEGAELFSVLFAVFVVGMVVITVPIVLVLMDPDRVAAQLEREADQWVADGADKDGAPIG</sequence>
<feature type="transmembrane region" description="Helical" evidence="1">
    <location>
        <begin position="149"/>
        <end position="168"/>
    </location>
</feature>
<feature type="domain" description="MHYT" evidence="2">
    <location>
        <begin position="10"/>
        <end position="202"/>
    </location>
</feature>
<dbReference type="PROSITE" id="PS50924">
    <property type="entry name" value="MHYT"/>
    <property type="match status" value="1"/>
</dbReference>
<comment type="caution">
    <text evidence="3">The sequence shown here is derived from an EMBL/GenBank/DDBJ whole genome shotgun (WGS) entry which is preliminary data.</text>
</comment>
<organism evidence="3 4">
    <name type="scientific">Rhodococcus zopfii</name>
    <dbReference type="NCBI Taxonomy" id="43772"/>
    <lineage>
        <taxon>Bacteria</taxon>
        <taxon>Bacillati</taxon>
        <taxon>Actinomycetota</taxon>
        <taxon>Actinomycetes</taxon>
        <taxon>Mycobacteriales</taxon>
        <taxon>Nocardiaceae</taxon>
        <taxon>Rhodococcus</taxon>
    </lineage>
</organism>
<accession>A0ABU3WV30</accession>
<keyword evidence="1" id="KW-0812">Transmembrane</keyword>
<protein>
    <submittedName>
        <fullName evidence="3">Signaling protein</fullName>
    </submittedName>
</protein>
<feature type="transmembrane region" description="Helical" evidence="1">
    <location>
        <begin position="12"/>
        <end position="33"/>
    </location>
</feature>
<feature type="transmembrane region" description="Helical" evidence="1">
    <location>
        <begin position="115"/>
        <end position="137"/>
    </location>
</feature>
<dbReference type="EMBL" id="WBMO01000005">
    <property type="protein sequence ID" value="MDV2477851.1"/>
    <property type="molecule type" value="Genomic_DNA"/>
</dbReference>
<feature type="transmembrane region" description="Helical" evidence="1">
    <location>
        <begin position="175"/>
        <end position="195"/>
    </location>
</feature>
<evidence type="ECO:0000256" key="1">
    <source>
        <dbReference type="PROSITE-ProRule" id="PRU00244"/>
    </source>
</evidence>
<evidence type="ECO:0000313" key="4">
    <source>
        <dbReference type="Proteomes" id="UP001275440"/>
    </source>
</evidence>
<keyword evidence="1" id="KW-0472">Membrane</keyword>
<dbReference type="InterPro" id="IPR005330">
    <property type="entry name" value="MHYT_dom"/>
</dbReference>